<evidence type="ECO:0000313" key="2">
    <source>
        <dbReference type="Proteomes" id="UP001161257"/>
    </source>
</evidence>
<name>A0AA37RB25_PSEPU</name>
<gene>
    <name evidence="1" type="ORF">PPUN14671_35180</name>
</gene>
<dbReference type="AlphaFoldDB" id="A0AA37RB25"/>
<organism evidence="1 2">
    <name type="scientific">Pseudomonas putida</name>
    <name type="common">Arthrobacter siderocapsulatus</name>
    <dbReference type="NCBI Taxonomy" id="303"/>
    <lineage>
        <taxon>Bacteria</taxon>
        <taxon>Pseudomonadati</taxon>
        <taxon>Pseudomonadota</taxon>
        <taxon>Gammaproteobacteria</taxon>
        <taxon>Pseudomonadales</taxon>
        <taxon>Pseudomonadaceae</taxon>
        <taxon>Pseudomonas</taxon>
    </lineage>
</organism>
<evidence type="ECO:0000313" key="1">
    <source>
        <dbReference type="EMBL" id="GLO36683.1"/>
    </source>
</evidence>
<reference evidence="1" key="1">
    <citation type="submission" date="2023-01" db="EMBL/GenBank/DDBJ databases">
        <title>Whole-genome sequence of Pseudomonas putida NBRC 14671.</title>
        <authorList>
            <person name="Morohoshi T."/>
            <person name="Someya N."/>
        </authorList>
    </citation>
    <scope>NUCLEOTIDE SEQUENCE</scope>
    <source>
        <strain evidence="1">NBRC 14671</strain>
    </source>
</reference>
<comment type="caution">
    <text evidence="1">The sequence shown here is derived from an EMBL/GenBank/DDBJ whole genome shotgun (WGS) entry which is preliminary data.</text>
</comment>
<dbReference type="EMBL" id="BSKJ01000007">
    <property type="protein sequence ID" value="GLO36683.1"/>
    <property type="molecule type" value="Genomic_DNA"/>
</dbReference>
<protein>
    <submittedName>
        <fullName evidence="1">Uncharacterized protein</fullName>
    </submittedName>
</protein>
<proteinExistence type="predicted"/>
<dbReference type="Proteomes" id="UP001161257">
    <property type="component" value="Unassembled WGS sequence"/>
</dbReference>
<accession>A0AA37RB25</accession>
<sequence length="70" mass="8024">MPVLQKQGCGTLVYEERTVHQDLMRMGDGGRQMLGPDIDKDKYIVMMQRITNCYDPFRRPPGDLGHGQTQ</sequence>